<dbReference type="AlphaFoldDB" id="A0A0K1QCA2"/>
<keyword evidence="2" id="KW-0175">Coiled coil</keyword>
<dbReference type="Pfam" id="PF25954">
    <property type="entry name" value="Beta-barrel_RND_2"/>
    <property type="match status" value="1"/>
</dbReference>
<evidence type="ECO:0000313" key="5">
    <source>
        <dbReference type="EMBL" id="AKV03282.1"/>
    </source>
</evidence>
<evidence type="ECO:0000256" key="2">
    <source>
        <dbReference type="SAM" id="Coils"/>
    </source>
</evidence>
<feature type="domain" description="CusB-like beta-barrel" evidence="4">
    <location>
        <begin position="184"/>
        <end position="251"/>
    </location>
</feature>
<dbReference type="PANTHER" id="PTHR30469">
    <property type="entry name" value="MULTIDRUG RESISTANCE PROTEIN MDTA"/>
    <property type="match status" value="1"/>
</dbReference>
<dbReference type="EMBL" id="CP012333">
    <property type="protein sequence ID" value="AKV03282.1"/>
    <property type="molecule type" value="Genomic_DNA"/>
</dbReference>
<evidence type="ECO:0000313" key="6">
    <source>
        <dbReference type="Proteomes" id="UP000064967"/>
    </source>
</evidence>
<dbReference type="Gene3D" id="2.40.420.20">
    <property type="match status" value="1"/>
</dbReference>
<feature type="coiled-coil region" evidence="2">
    <location>
        <begin position="74"/>
        <end position="103"/>
    </location>
</feature>
<dbReference type="Proteomes" id="UP000064967">
    <property type="component" value="Chromosome"/>
</dbReference>
<sequence length="340" mass="36213">MRVRPLEQIEQLSGARYSGTVEPGTRVDVAFKVGGYVRELAQTKSVTGPRKIQEGDVVAKDDMLAVLRETDYQQKKLAAQASLAEAEAAQKQAQLDFDRTQKLTATGAIAKVELDAQSARLTTSRARVEGARAQVREAEISLADCTLKSPIDGVVLKRAVEVGTLVSPGTVAFTIADTKSVKVVFGAPDVLIDKLQTGGKLPVSFDAVPGQFFGTITRIAPSADPKSRVFDVEATIPNHDDRLKVGMIAKLVVPEGVLPPAALALPLTAVVRSPHDPRGYSAFVVEQVNGKDVAHLKDVKLGDVVGNAVLVTDGLREGERVVTMGATLLNDGEHVRVVPE</sequence>
<dbReference type="InterPro" id="IPR006143">
    <property type="entry name" value="RND_pump_MFP"/>
</dbReference>
<organism evidence="5 6">
    <name type="scientific">Labilithrix luteola</name>
    <dbReference type="NCBI Taxonomy" id="1391654"/>
    <lineage>
        <taxon>Bacteria</taxon>
        <taxon>Pseudomonadati</taxon>
        <taxon>Myxococcota</taxon>
        <taxon>Polyangia</taxon>
        <taxon>Polyangiales</taxon>
        <taxon>Labilitrichaceae</taxon>
        <taxon>Labilithrix</taxon>
    </lineage>
</organism>
<accession>A0A0K1QCA2</accession>
<reference evidence="5 6" key="1">
    <citation type="submission" date="2015-08" db="EMBL/GenBank/DDBJ databases">
        <authorList>
            <person name="Babu N.S."/>
            <person name="Beckwith C.J."/>
            <person name="Beseler K.G."/>
            <person name="Brison A."/>
            <person name="Carone J.V."/>
            <person name="Caskin T.P."/>
            <person name="Diamond M."/>
            <person name="Durham M.E."/>
            <person name="Foxe J.M."/>
            <person name="Go M."/>
            <person name="Henderson B.A."/>
            <person name="Jones I.B."/>
            <person name="McGettigan J.A."/>
            <person name="Micheletti S.J."/>
            <person name="Nasrallah M.E."/>
            <person name="Ortiz D."/>
            <person name="Piller C.R."/>
            <person name="Privatt S.R."/>
            <person name="Schneider S.L."/>
            <person name="Sharp S."/>
            <person name="Smith T.C."/>
            <person name="Stanton J.D."/>
            <person name="Ullery H.E."/>
            <person name="Wilson R.J."/>
            <person name="Serrano M.G."/>
            <person name="Buck G."/>
            <person name="Lee V."/>
            <person name="Wang Y."/>
            <person name="Carvalho R."/>
            <person name="Voegtly L."/>
            <person name="Shi R."/>
            <person name="Duckworth R."/>
            <person name="Johnson A."/>
            <person name="Loviza R."/>
            <person name="Walstead R."/>
            <person name="Shah Z."/>
            <person name="Kiflezghi M."/>
            <person name="Wade K."/>
            <person name="Ball S.L."/>
            <person name="Bradley K.W."/>
            <person name="Asai D.J."/>
            <person name="Bowman C.A."/>
            <person name="Russell D.A."/>
            <person name="Pope W.H."/>
            <person name="Jacobs-Sera D."/>
            <person name="Hendrix R.W."/>
            <person name="Hatfull G.F."/>
        </authorList>
    </citation>
    <scope>NUCLEOTIDE SEQUENCE [LARGE SCALE GENOMIC DNA]</scope>
    <source>
        <strain evidence="5 6">DSM 27648</strain>
    </source>
</reference>
<feature type="domain" description="Multidrug resistance protein MdtA-like alpha-helical hairpin" evidence="3">
    <location>
        <begin position="78"/>
        <end position="143"/>
    </location>
</feature>
<evidence type="ECO:0000259" key="3">
    <source>
        <dbReference type="Pfam" id="PF25876"/>
    </source>
</evidence>
<evidence type="ECO:0000256" key="1">
    <source>
        <dbReference type="ARBA" id="ARBA00009477"/>
    </source>
</evidence>
<dbReference type="Pfam" id="PF25876">
    <property type="entry name" value="HH_MFP_RND"/>
    <property type="match status" value="1"/>
</dbReference>
<dbReference type="GO" id="GO:0015562">
    <property type="term" value="F:efflux transmembrane transporter activity"/>
    <property type="evidence" value="ECO:0007669"/>
    <property type="project" value="TreeGrafter"/>
</dbReference>
<dbReference type="Gene3D" id="1.10.287.470">
    <property type="entry name" value="Helix hairpin bin"/>
    <property type="match status" value="1"/>
</dbReference>
<dbReference type="InterPro" id="IPR058624">
    <property type="entry name" value="MdtA-like_HH"/>
</dbReference>
<dbReference type="NCBIfam" id="TIGR01730">
    <property type="entry name" value="RND_mfp"/>
    <property type="match status" value="1"/>
</dbReference>
<dbReference type="SUPFAM" id="SSF111369">
    <property type="entry name" value="HlyD-like secretion proteins"/>
    <property type="match status" value="1"/>
</dbReference>
<dbReference type="KEGG" id="llu:AKJ09_09945"/>
<dbReference type="GO" id="GO:1990281">
    <property type="term" value="C:efflux pump complex"/>
    <property type="evidence" value="ECO:0007669"/>
    <property type="project" value="TreeGrafter"/>
</dbReference>
<keyword evidence="6" id="KW-1185">Reference proteome</keyword>
<proteinExistence type="inferred from homology"/>
<dbReference type="PATRIC" id="fig|1391654.3.peg.10076"/>
<name>A0A0K1QCA2_9BACT</name>
<dbReference type="STRING" id="1391654.AKJ09_09945"/>
<dbReference type="InterPro" id="IPR058792">
    <property type="entry name" value="Beta-barrel_RND_2"/>
</dbReference>
<comment type="similarity">
    <text evidence="1">Belongs to the membrane fusion protein (MFP) (TC 8.A.1) family.</text>
</comment>
<protein>
    <submittedName>
        <fullName evidence="5">Putative RND efflux membrane fusion protein</fullName>
    </submittedName>
</protein>
<evidence type="ECO:0000259" key="4">
    <source>
        <dbReference type="Pfam" id="PF25954"/>
    </source>
</evidence>
<dbReference type="PANTHER" id="PTHR30469:SF15">
    <property type="entry name" value="HLYD FAMILY OF SECRETION PROTEINS"/>
    <property type="match status" value="1"/>
</dbReference>
<dbReference type="Gene3D" id="2.40.30.170">
    <property type="match status" value="1"/>
</dbReference>
<gene>
    <name evidence="5" type="ORF">AKJ09_09945</name>
</gene>
<dbReference type="Gene3D" id="2.40.50.100">
    <property type="match status" value="1"/>
</dbReference>